<reference evidence="2" key="1">
    <citation type="submission" date="2016-09" db="EMBL/GenBank/DDBJ databases">
        <authorList>
            <person name="Jeantristanb JTB J.-T."/>
            <person name="Ricardo R."/>
        </authorList>
    </citation>
    <scope>NUCLEOTIDE SEQUENCE [LARGE SCALE GENOMIC DNA]</scope>
</reference>
<evidence type="ECO:0000313" key="1">
    <source>
        <dbReference type="EMBL" id="SCV71674.1"/>
    </source>
</evidence>
<sequence>MFSLAASVSTAMALNHGIEATPTGSPSIGSGISQLNSGTANSSANSTADLANAGDMAIRGLADAATTNCQSECKGWLSDTENCAKSTENNFFGTTKCVCDPTTFAAMTTCGKCLNMTSNVNTFGLMCTTMVENVTRVITLTSTPTATGVINAQSASASAAATTSKASSANSLGISSIARGAAVAVFASVIGLMIL</sequence>
<dbReference type="Proteomes" id="UP000198372">
    <property type="component" value="Unassembled WGS sequence"/>
</dbReference>
<proteinExistence type="predicted"/>
<evidence type="ECO:0000313" key="2">
    <source>
        <dbReference type="Proteomes" id="UP000198372"/>
    </source>
</evidence>
<accession>A0A238FIH5</accession>
<gene>
    <name evidence="1" type="ORF">BQ2448_3262</name>
</gene>
<keyword evidence="2" id="KW-1185">Reference proteome</keyword>
<dbReference type="EMBL" id="FMSP01000007">
    <property type="protein sequence ID" value="SCV71674.1"/>
    <property type="molecule type" value="Genomic_DNA"/>
</dbReference>
<protein>
    <submittedName>
        <fullName evidence="1">BQ2448_3262 protein</fullName>
    </submittedName>
</protein>
<dbReference type="STRING" id="269621.A0A238FIH5"/>
<dbReference type="OrthoDB" id="10612703at2759"/>
<dbReference type="AlphaFoldDB" id="A0A238FIH5"/>
<organism evidence="1 2">
    <name type="scientific">Microbotryum intermedium</name>
    <dbReference type="NCBI Taxonomy" id="269621"/>
    <lineage>
        <taxon>Eukaryota</taxon>
        <taxon>Fungi</taxon>
        <taxon>Dikarya</taxon>
        <taxon>Basidiomycota</taxon>
        <taxon>Pucciniomycotina</taxon>
        <taxon>Microbotryomycetes</taxon>
        <taxon>Microbotryales</taxon>
        <taxon>Microbotryaceae</taxon>
        <taxon>Microbotryum</taxon>
    </lineage>
</organism>
<name>A0A238FIH5_9BASI</name>